<name>E0RU38_WINT6</name>
<organism evidence="5 6">
    <name type="scientific">Winmispira thermophila (strain ATCC 49972 / DSM 6192 / RI 19.B1)</name>
    <name type="common">Spirochaeta thermophila</name>
    <dbReference type="NCBI Taxonomy" id="665571"/>
    <lineage>
        <taxon>Bacteria</taxon>
        <taxon>Pseudomonadati</taxon>
        <taxon>Spirochaetota</taxon>
        <taxon>Spirochaetia</taxon>
        <taxon>Winmispirales</taxon>
        <taxon>Winmispiraceae</taxon>
        <taxon>Winmispira</taxon>
    </lineage>
</organism>
<dbReference type="PROSITE" id="PS50851">
    <property type="entry name" value="CHEW"/>
    <property type="match status" value="1"/>
</dbReference>
<feature type="domain" description="CheW-like" evidence="4">
    <location>
        <begin position="6"/>
        <end position="150"/>
    </location>
</feature>
<dbReference type="CDD" id="cd00732">
    <property type="entry name" value="CheW"/>
    <property type="match status" value="1"/>
</dbReference>
<dbReference type="Gene3D" id="2.40.50.180">
    <property type="entry name" value="CheA-289, Domain 4"/>
    <property type="match status" value="1"/>
</dbReference>
<comment type="subcellular location">
    <subcellularLocation>
        <location evidence="1">Cytoplasm</location>
    </subcellularLocation>
</comment>
<evidence type="ECO:0000256" key="3">
    <source>
        <dbReference type="ARBA" id="ARBA00022490"/>
    </source>
</evidence>
<dbReference type="Pfam" id="PF01584">
    <property type="entry name" value="CheW"/>
    <property type="match status" value="1"/>
</dbReference>
<dbReference type="EMBL" id="CP001698">
    <property type="protein sequence ID" value="ADN01094.1"/>
    <property type="molecule type" value="Genomic_DNA"/>
</dbReference>
<accession>E0RU38</accession>
<dbReference type="GO" id="GO:0005829">
    <property type="term" value="C:cytosol"/>
    <property type="evidence" value="ECO:0007669"/>
    <property type="project" value="TreeGrafter"/>
</dbReference>
<evidence type="ECO:0000259" key="4">
    <source>
        <dbReference type="PROSITE" id="PS50851"/>
    </source>
</evidence>
<reference key="1">
    <citation type="submission" date="2009-08" db="EMBL/GenBank/DDBJ databases">
        <title>The genome sequence of Spirochaeta thermophila DSM6192.</title>
        <authorList>
            <person name="Angelov A."/>
            <person name="Mientus M."/>
            <person name="Wittenberg S."/>
            <person name="Lehmann R."/>
            <person name="Liesegang H."/>
            <person name="Daniel R."/>
            <person name="Liebl W."/>
        </authorList>
    </citation>
    <scope>NUCLEOTIDE SEQUENCE</scope>
    <source>
        <strain>DSM 6192</strain>
    </source>
</reference>
<evidence type="ECO:0000256" key="2">
    <source>
        <dbReference type="ARBA" id="ARBA00021483"/>
    </source>
</evidence>
<dbReference type="KEGG" id="sta:STHERM_c01180"/>
<dbReference type="PANTHER" id="PTHR22617:SF45">
    <property type="entry name" value="CHEMOTAXIS PROTEIN CHEW"/>
    <property type="match status" value="1"/>
</dbReference>
<dbReference type="GO" id="GO:0006935">
    <property type="term" value="P:chemotaxis"/>
    <property type="evidence" value="ECO:0007669"/>
    <property type="project" value="InterPro"/>
</dbReference>
<dbReference type="GO" id="GO:0007165">
    <property type="term" value="P:signal transduction"/>
    <property type="evidence" value="ECO:0007669"/>
    <property type="project" value="InterPro"/>
</dbReference>
<keyword evidence="3" id="KW-0963">Cytoplasm</keyword>
<evidence type="ECO:0000313" key="5">
    <source>
        <dbReference type="EMBL" id="ADN01094.1"/>
    </source>
</evidence>
<gene>
    <name evidence="5" type="ordered locus">STHERM_c01180</name>
</gene>
<dbReference type="HOGENOM" id="CLU_048995_1_1_12"/>
<sequence length="173" mass="19624">MADPVLNKYLLFSLGEEHYGIPIAKVQEVVRYIPITRLHDTSRFLKGVVNLRGRIVPIIDLRLKFGFEERPYTDRTVFIVVEVLSPRSPYLVGLAVDAVEDVVEIPDTRVEKMPSVGGKMKSHYLYGLVQLDDRLVLLLNLEEILSTEEVVKISEKVEPQKVSPEPSPSQRKG</sequence>
<dbReference type="Proteomes" id="UP000001296">
    <property type="component" value="Chromosome"/>
</dbReference>
<evidence type="ECO:0000256" key="1">
    <source>
        <dbReference type="ARBA" id="ARBA00004496"/>
    </source>
</evidence>
<protein>
    <recommendedName>
        <fullName evidence="2">Chemotaxis protein CheW</fullName>
    </recommendedName>
</protein>
<proteinExistence type="predicted"/>
<dbReference type="PANTHER" id="PTHR22617">
    <property type="entry name" value="CHEMOTAXIS SENSOR HISTIDINE KINASE-RELATED"/>
    <property type="match status" value="1"/>
</dbReference>
<dbReference type="InterPro" id="IPR036061">
    <property type="entry name" value="CheW-like_dom_sf"/>
</dbReference>
<dbReference type="RefSeq" id="WP_013312935.1">
    <property type="nucleotide sequence ID" value="NC_014484.1"/>
</dbReference>
<dbReference type="AlphaFoldDB" id="E0RU38"/>
<dbReference type="InterPro" id="IPR039315">
    <property type="entry name" value="CheW"/>
</dbReference>
<dbReference type="Gene3D" id="2.30.30.40">
    <property type="entry name" value="SH3 Domains"/>
    <property type="match status" value="1"/>
</dbReference>
<dbReference type="SMART" id="SM00260">
    <property type="entry name" value="CheW"/>
    <property type="match status" value="1"/>
</dbReference>
<dbReference type="InterPro" id="IPR002545">
    <property type="entry name" value="CheW-lke_dom"/>
</dbReference>
<dbReference type="SUPFAM" id="SSF50341">
    <property type="entry name" value="CheW-like"/>
    <property type="match status" value="1"/>
</dbReference>
<dbReference type="PaxDb" id="665571-STHERM_c01180"/>
<evidence type="ECO:0000313" key="6">
    <source>
        <dbReference type="Proteomes" id="UP000001296"/>
    </source>
</evidence>
<reference evidence="5 6" key="2">
    <citation type="journal article" date="2010" name="J. Bacteriol.">
        <title>Genome sequence of the polysaccharide-degrading, thermophilic anaerobe Spirochaeta thermophila DSM 6192.</title>
        <authorList>
            <person name="Angelov A."/>
            <person name="Liebl S."/>
            <person name="Ballschmiter M."/>
            <person name="Bomeke M."/>
            <person name="Lehmann R."/>
            <person name="Liesegang H."/>
            <person name="Daniel R."/>
            <person name="Liebl W."/>
        </authorList>
    </citation>
    <scope>NUCLEOTIDE SEQUENCE [LARGE SCALE GENOMIC DNA]</scope>
    <source>
        <strain evidence="6">ATCC 49972 / DSM 6192 / RI 19.B1</strain>
    </source>
</reference>
<dbReference type="eggNOG" id="COG0835">
    <property type="taxonomic scope" value="Bacteria"/>
</dbReference>